<evidence type="ECO:0000259" key="19">
    <source>
        <dbReference type="PROSITE" id="PS50026"/>
    </source>
</evidence>
<feature type="domain" description="LNR" evidence="20">
    <location>
        <begin position="170"/>
        <end position="209"/>
    </location>
</feature>
<comment type="caution">
    <text evidence="18">Lacks conserved residue(s) required for the propagation of feature annotation.</text>
</comment>
<dbReference type="Gene3D" id="2.10.25.10">
    <property type="entry name" value="Laminin"/>
    <property type="match status" value="2"/>
</dbReference>
<dbReference type="GO" id="GO:0005509">
    <property type="term" value="F:calcium ion binding"/>
    <property type="evidence" value="ECO:0007669"/>
    <property type="project" value="InterPro"/>
</dbReference>
<dbReference type="GO" id="GO:0005634">
    <property type="term" value="C:nucleus"/>
    <property type="evidence" value="ECO:0007669"/>
    <property type="project" value="UniProtKB-SubCell"/>
</dbReference>
<keyword evidence="15" id="KW-0804">Transcription</keyword>
<dbReference type="InterPro" id="IPR000800">
    <property type="entry name" value="Notch_dom"/>
</dbReference>
<dbReference type="FunFam" id="2.10.25.10:FF:000122">
    <property type="entry name" value="Protein crumbs homolog 2"/>
    <property type="match status" value="1"/>
</dbReference>
<evidence type="ECO:0000256" key="17">
    <source>
        <dbReference type="ARBA" id="ARBA00023242"/>
    </source>
</evidence>
<organism evidence="21 22">
    <name type="scientific">Caerostris extrusa</name>
    <name type="common">Bark spider</name>
    <name type="synonym">Caerostris bankana</name>
    <dbReference type="NCBI Taxonomy" id="172846"/>
    <lineage>
        <taxon>Eukaryota</taxon>
        <taxon>Metazoa</taxon>
        <taxon>Ecdysozoa</taxon>
        <taxon>Arthropoda</taxon>
        <taxon>Chelicerata</taxon>
        <taxon>Arachnida</taxon>
        <taxon>Araneae</taxon>
        <taxon>Araneomorphae</taxon>
        <taxon>Entelegynae</taxon>
        <taxon>Araneoidea</taxon>
        <taxon>Araneidae</taxon>
        <taxon>Caerostris</taxon>
    </lineage>
</organism>
<sequence length="246" mass="27138">MNVSALLDMCEGDVNECLTDPCSSPGTQDCVQLVNDYRCDSTMLKDHLFAYVLRASGEIPGGITNTTCASHPCRNGEQCKPNQYGYSCICPEGMGGRQCEKDLVDECLSSPCLHGGKCIDRIGTYECNCPPEWNGLRCDMYDSSFGGGIVNVVPTQTNAQKSLEEEKKMCLAHTCEMKARNNVCDEECNSYACNFDGGDCSLGINPWKNYYLRQELNVGMFSEINNVILSVTILTVYLMDLIVIRS</sequence>
<protein>
    <recommendedName>
        <fullName evidence="23">Notch</fullName>
    </recommendedName>
</protein>
<proteinExistence type="predicted"/>
<dbReference type="Gene3D" id="3.30.300.320">
    <property type="match status" value="1"/>
</dbReference>
<dbReference type="SMART" id="SM00004">
    <property type="entry name" value="NL"/>
    <property type="match status" value="1"/>
</dbReference>
<dbReference type="PRINTS" id="PR00010">
    <property type="entry name" value="EGFBLOOD"/>
</dbReference>
<keyword evidence="14" id="KW-0010">Activator</keyword>
<dbReference type="SUPFAM" id="SSF57196">
    <property type="entry name" value="EGF/Laminin"/>
    <property type="match status" value="2"/>
</dbReference>
<keyword evidence="16" id="KW-0325">Glycoprotein</keyword>
<evidence type="ECO:0000256" key="4">
    <source>
        <dbReference type="ARBA" id="ARBA00022692"/>
    </source>
</evidence>
<evidence type="ECO:0000256" key="9">
    <source>
        <dbReference type="ARBA" id="ARBA00022989"/>
    </source>
</evidence>
<dbReference type="InterPro" id="IPR000742">
    <property type="entry name" value="EGF"/>
</dbReference>
<name>A0AAV4XFC0_CAEEX</name>
<keyword evidence="9" id="KW-1133">Transmembrane helix</keyword>
<keyword evidence="11" id="KW-0040">ANK repeat</keyword>
<keyword evidence="22" id="KW-1185">Reference proteome</keyword>
<keyword evidence="12" id="KW-0472">Membrane</keyword>
<evidence type="ECO:0000256" key="2">
    <source>
        <dbReference type="ARBA" id="ARBA00004251"/>
    </source>
</evidence>
<dbReference type="PROSITE" id="PS00022">
    <property type="entry name" value="EGF_1"/>
    <property type="match status" value="2"/>
</dbReference>
<evidence type="ECO:0000256" key="1">
    <source>
        <dbReference type="ARBA" id="ARBA00004123"/>
    </source>
</evidence>
<keyword evidence="3 18" id="KW-0245">EGF-like domain</keyword>
<dbReference type="EMBL" id="BPLR01000324">
    <property type="protein sequence ID" value="GIY93907.1"/>
    <property type="molecule type" value="Genomic_DNA"/>
</dbReference>
<feature type="domain" description="EGF-like" evidence="19">
    <location>
        <begin position="103"/>
        <end position="139"/>
    </location>
</feature>
<dbReference type="GO" id="GO:0030154">
    <property type="term" value="P:cell differentiation"/>
    <property type="evidence" value="ECO:0007669"/>
    <property type="project" value="UniProtKB-KW"/>
</dbReference>
<feature type="disulfide bond" evidence="18">
    <location>
        <begin position="90"/>
        <end position="99"/>
    </location>
</feature>
<keyword evidence="13 18" id="KW-1015">Disulfide bond</keyword>
<dbReference type="PROSITE" id="PS50258">
    <property type="entry name" value="LNR"/>
    <property type="match status" value="1"/>
</dbReference>
<keyword evidence="8" id="KW-0914">Notch signaling pathway</keyword>
<gene>
    <name evidence="21" type="ORF">CEXT_608961</name>
</gene>
<dbReference type="GO" id="GO:0005886">
    <property type="term" value="C:plasma membrane"/>
    <property type="evidence" value="ECO:0007669"/>
    <property type="project" value="UniProtKB-SubCell"/>
</dbReference>
<comment type="subcellular location">
    <subcellularLocation>
        <location evidence="2">Cell membrane</location>
        <topology evidence="2">Single-pass type I membrane protein</topology>
    </subcellularLocation>
    <subcellularLocation>
        <location evidence="1">Nucleus</location>
    </subcellularLocation>
</comment>
<dbReference type="SMART" id="SM00179">
    <property type="entry name" value="EGF_CA"/>
    <property type="match status" value="2"/>
</dbReference>
<evidence type="ECO:0000256" key="7">
    <source>
        <dbReference type="ARBA" id="ARBA00022782"/>
    </source>
</evidence>
<evidence type="ECO:0000313" key="22">
    <source>
        <dbReference type="Proteomes" id="UP001054945"/>
    </source>
</evidence>
<dbReference type="Proteomes" id="UP001054945">
    <property type="component" value="Unassembled WGS sequence"/>
</dbReference>
<keyword evidence="7" id="KW-0221">Differentiation</keyword>
<dbReference type="SUPFAM" id="SSF90193">
    <property type="entry name" value="Notch domain"/>
    <property type="match status" value="1"/>
</dbReference>
<evidence type="ECO:0000256" key="16">
    <source>
        <dbReference type="ARBA" id="ARBA00023180"/>
    </source>
</evidence>
<dbReference type="InterPro" id="IPR035993">
    <property type="entry name" value="Notch-like_dom_sf"/>
</dbReference>
<dbReference type="SMART" id="SM00181">
    <property type="entry name" value="EGF"/>
    <property type="match status" value="2"/>
</dbReference>
<evidence type="ECO:0000256" key="15">
    <source>
        <dbReference type="ARBA" id="ARBA00023163"/>
    </source>
</evidence>
<evidence type="ECO:0000256" key="13">
    <source>
        <dbReference type="ARBA" id="ARBA00023157"/>
    </source>
</evidence>
<accession>A0AAV4XFC0</accession>
<dbReference type="AlphaFoldDB" id="A0AAV4XFC0"/>
<dbReference type="CDD" id="cd00054">
    <property type="entry name" value="EGF_CA"/>
    <property type="match status" value="2"/>
</dbReference>
<dbReference type="InterPro" id="IPR001881">
    <property type="entry name" value="EGF-like_Ca-bd_dom"/>
</dbReference>
<evidence type="ECO:0000256" key="11">
    <source>
        <dbReference type="ARBA" id="ARBA00023043"/>
    </source>
</evidence>
<dbReference type="InterPro" id="IPR051022">
    <property type="entry name" value="Notch_Cell-Fate_Det"/>
</dbReference>
<dbReference type="PROSITE" id="PS50026">
    <property type="entry name" value="EGF_3"/>
    <property type="match status" value="2"/>
</dbReference>
<feature type="disulfide bond" evidence="18">
    <location>
        <begin position="129"/>
        <end position="138"/>
    </location>
</feature>
<keyword evidence="10" id="KW-0805">Transcription regulation</keyword>
<evidence type="ECO:0000256" key="18">
    <source>
        <dbReference type="PROSITE-ProRule" id="PRU00076"/>
    </source>
</evidence>
<keyword evidence="4" id="KW-0812">Transmembrane</keyword>
<evidence type="ECO:0000259" key="20">
    <source>
        <dbReference type="PROSITE" id="PS50258"/>
    </source>
</evidence>
<keyword evidence="5" id="KW-0732">Signal</keyword>
<dbReference type="Pfam" id="PF00008">
    <property type="entry name" value="EGF"/>
    <property type="match status" value="2"/>
</dbReference>
<evidence type="ECO:0000313" key="21">
    <source>
        <dbReference type="EMBL" id="GIY93907.1"/>
    </source>
</evidence>
<evidence type="ECO:0000256" key="6">
    <source>
        <dbReference type="ARBA" id="ARBA00022737"/>
    </source>
</evidence>
<evidence type="ECO:0000256" key="3">
    <source>
        <dbReference type="ARBA" id="ARBA00022536"/>
    </source>
</evidence>
<evidence type="ECO:0000256" key="10">
    <source>
        <dbReference type="ARBA" id="ARBA00023015"/>
    </source>
</evidence>
<dbReference type="PANTHER" id="PTHR24049">
    <property type="entry name" value="CRUMBS FAMILY MEMBER"/>
    <property type="match status" value="1"/>
</dbReference>
<reference evidence="21 22" key="1">
    <citation type="submission" date="2021-06" db="EMBL/GenBank/DDBJ databases">
        <title>Caerostris extrusa draft genome.</title>
        <authorList>
            <person name="Kono N."/>
            <person name="Arakawa K."/>
        </authorList>
    </citation>
    <scope>NUCLEOTIDE SEQUENCE [LARGE SCALE GENOMIC DNA]</scope>
</reference>
<evidence type="ECO:0008006" key="23">
    <source>
        <dbReference type="Google" id="ProtNLM"/>
    </source>
</evidence>
<keyword evidence="17" id="KW-0539">Nucleus</keyword>
<dbReference type="Pfam" id="PF00066">
    <property type="entry name" value="Notch"/>
    <property type="match status" value="1"/>
</dbReference>
<feature type="domain" description="EGF-like" evidence="19">
    <location>
        <begin position="64"/>
        <end position="100"/>
    </location>
</feature>
<keyword evidence="6" id="KW-0677">Repeat</keyword>
<evidence type="ECO:0000256" key="12">
    <source>
        <dbReference type="ARBA" id="ARBA00023136"/>
    </source>
</evidence>
<evidence type="ECO:0000256" key="8">
    <source>
        <dbReference type="ARBA" id="ARBA00022976"/>
    </source>
</evidence>
<dbReference type="PROSITE" id="PS00010">
    <property type="entry name" value="ASX_HYDROXYL"/>
    <property type="match status" value="1"/>
</dbReference>
<evidence type="ECO:0000256" key="14">
    <source>
        <dbReference type="ARBA" id="ARBA00023159"/>
    </source>
</evidence>
<evidence type="ECO:0000256" key="5">
    <source>
        <dbReference type="ARBA" id="ARBA00022729"/>
    </source>
</evidence>
<comment type="caution">
    <text evidence="21">The sequence shown here is derived from an EMBL/GenBank/DDBJ whole genome shotgun (WGS) entry which is preliminary data.</text>
</comment>
<dbReference type="InterPro" id="IPR000152">
    <property type="entry name" value="EGF-type_Asp/Asn_hydroxyl_site"/>
</dbReference>
<dbReference type="GO" id="GO:0007219">
    <property type="term" value="P:Notch signaling pathway"/>
    <property type="evidence" value="ECO:0007669"/>
    <property type="project" value="UniProtKB-KW"/>
</dbReference>